<evidence type="ECO:0000313" key="1">
    <source>
        <dbReference type="EMBL" id="RON15162.1"/>
    </source>
</evidence>
<evidence type="ECO:0000313" key="2">
    <source>
        <dbReference type="Proteomes" id="UP000284002"/>
    </source>
</evidence>
<organism evidence="1 2">
    <name type="scientific">Pseudomonas frederiksbergensis</name>
    <dbReference type="NCBI Taxonomy" id="104087"/>
    <lineage>
        <taxon>Bacteria</taxon>
        <taxon>Pseudomonadati</taxon>
        <taxon>Pseudomonadota</taxon>
        <taxon>Gammaproteobacteria</taxon>
        <taxon>Pseudomonadales</taxon>
        <taxon>Pseudomonadaceae</taxon>
        <taxon>Pseudomonas</taxon>
    </lineage>
</organism>
<reference evidence="1 2" key="1">
    <citation type="submission" date="2016-10" db="EMBL/GenBank/DDBJ databases">
        <title>Comparative genome analysis of multiple Pseudomonas spp. focuses on biocontrol and plant growth promoting traits.</title>
        <authorList>
            <person name="Tao X.-Y."/>
            <person name="Taylor C.G."/>
        </authorList>
    </citation>
    <scope>NUCLEOTIDE SEQUENCE [LARGE SCALE GENOMIC DNA]</scope>
    <source>
        <strain evidence="1 2">36C6</strain>
    </source>
</reference>
<dbReference type="AlphaFoldDB" id="A0A423HPP8"/>
<protein>
    <submittedName>
        <fullName evidence="1">Uncharacterized protein</fullName>
    </submittedName>
</protein>
<dbReference type="EMBL" id="MOBM01000019">
    <property type="protein sequence ID" value="RON15162.1"/>
    <property type="molecule type" value="Genomic_DNA"/>
</dbReference>
<proteinExistence type="predicted"/>
<dbReference type="RefSeq" id="WP_123358621.1">
    <property type="nucleotide sequence ID" value="NZ_MOBM01000019.1"/>
</dbReference>
<name>A0A423HPP8_9PSED</name>
<dbReference type="Proteomes" id="UP000284002">
    <property type="component" value="Unassembled WGS sequence"/>
</dbReference>
<gene>
    <name evidence="1" type="ORF">BK662_13700</name>
</gene>
<sequence>MEFKKTGRLDLTAYPEAFERDFSVKKTKTGQRIATLNSPGAAGSLLGGNLISTARGVSRQDKRDVNASVRYAQWYASQERDRQTDPQGWFSLFVITLWSMGWEYEDERVVEKYYRNFSGQLSQAYLNVISGVNSQMAKVTRDMFAALLANTSALWSLSKNSLRGKEFAIAPAQYDSQGRLSLDLNDYSLWALVQREEFLFWDWNEGNVTLTHRAVPFTLNRARFEEIRPTLNDRLDIIADAIFEFYSERL</sequence>
<accession>A0A423HPP8</accession>
<comment type="caution">
    <text evidence="1">The sequence shown here is derived from an EMBL/GenBank/DDBJ whole genome shotgun (WGS) entry which is preliminary data.</text>
</comment>